<dbReference type="Pfam" id="PF09947">
    <property type="entry name" value="DUF2180"/>
    <property type="match status" value="1"/>
</dbReference>
<dbReference type="EMBL" id="MLJW01000383">
    <property type="protein sequence ID" value="OIQ88200.1"/>
    <property type="molecule type" value="Genomic_DNA"/>
</dbReference>
<name>A0A1J5QX99_9ZZZZ</name>
<accession>A0A1J5QX99</accession>
<evidence type="ECO:0008006" key="2">
    <source>
        <dbReference type="Google" id="ProtNLM"/>
    </source>
</evidence>
<dbReference type="AlphaFoldDB" id="A0A1J5QX99"/>
<sequence length="69" mass="7645">MNCVECETDLSRNSPAVALCSMCGAGLCSTHARTVTLDDEAPLRHDAHGQQRDRPERVTCRRCDRLVLC</sequence>
<organism evidence="1">
    <name type="scientific">mine drainage metagenome</name>
    <dbReference type="NCBI Taxonomy" id="410659"/>
    <lineage>
        <taxon>unclassified sequences</taxon>
        <taxon>metagenomes</taxon>
        <taxon>ecological metagenomes</taxon>
    </lineage>
</organism>
<evidence type="ECO:0000313" key="1">
    <source>
        <dbReference type="EMBL" id="OIQ88200.1"/>
    </source>
</evidence>
<comment type="caution">
    <text evidence="1">The sequence shown here is derived from an EMBL/GenBank/DDBJ whole genome shotgun (WGS) entry which is preliminary data.</text>
</comment>
<dbReference type="InterPro" id="IPR017211">
    <property type="entry name" value="UCP037465_Znf"/>
</dbReference>
<proteinExistence type="predicted"/>
<reference evidence="1" key="1">
    <citation type="submission" date="2016-10" db="EMBL/GenBank/DDBJ databases">
        <title>Sequence of Gallionella enrichment culture.</title>
        <authorList>
            <person name="Poehlein A."/>
            <person name="Muehling M."/>
            <person name="Daniel R."/>
        </authorList>
    </citation>
    <scope>NUCLEOTIDE SEQUENCE</scope>
</reference>
<gene>
    <name evidence="1" type="ORF">GALL_299330</name>
</gene>
<protein>
    <recommendedName>
        <fullName evidence="2">DUF2180 family protein</fullName>
    </recommendedName>
</protein>